<name>A0ABW2IGM9_9PROT</name>
<comment type="caution">
    <text evidence="1">The sequence shown here is derived from an EMBL/GenBank/DDBJ whole genome shotgun (WGS) entry which is preliminary data.</text>
</comment>
<dbReference type="EMBL" id="JBHTBR010000002">
    <property type="protein sequence ID" value="MFC7290027.1"/>
    <property type="molecule type" value="Genomic_DNA"/>
</dbReference>
<dbReference type="RefSeq" id="WP_382164576.1">
    <property type="nucleotide sequence ID" value="NZ_JBHTBR010000002.1"/>
</dbReference>
<reference evidence="2" key="1">
    <citation type="journal article" date="2019" name="Int. J. Syst. Evol. Microbiol.">
        <title>The Global Catalogue of Microorganisms (GCM) 10K type strain sequencing project: providing services to taxonomists for standard genome sequencing and annotation.</title>
        <authorList>
            <consortium name="The Broad Institute Genomics Platform"/>
            <consortium name="The Broad Institute Genome Sequencing Center for Infectious Disease"/>
            <person name="Wu L."/>
            <person name="Ma J."/>
        </authorList>
    </citation>
    <scope>NUCLEOTIDE SEQUENCE [LARGE SCALE GENOMIC DNA]</scope>
    <source>
        <strain evidence="2">CCUG 51308</strain>
    </source>
</reference>
<accession>A0ABW2IGM9</accession>
<proteinExistence type="predicted"/>
<sequence>MAEDPRLDAVAFLDRFFDEVRDEARTNPQFASRLVKAMGGQVVFEDATKADVANPYVLAADGDKSAFYSVFSPMKPSQIKKVLKDNNLATSIDIRGKSASQLLDMLYDRASLKISERKSSYF</sequence>
<keyword evidence="2" id="KW-1185">Reference proteome</keyword>
<evidence type="ECO:0000313" key="1">
    <source>
        <dbReference type="EMBL" id="MFC7290027.1"/>
    </source>
</evidence>
<organism evidence="1 2">
    <name type="scientific">Hirschia litorea</name>
    <dbReference type="NCBI Taxonomy" id="1199156"/>
    <lineage>
        <taxon>Bacteria</taxon>
        <taxon>Pseudomonadati</taxon>
        <taxon>Pseudomonadota</taxon>
        <taxon>Alphaproteobacteria</taxon>
        <taxon>Hyphomonadales</taxon>
        <taxon>Hyphomonadaceae</taxon>
        <taxon>Hirschia</taxon>
    </lineage>
</organism>
<gene>
    <name evidence="1" type="ORF">ACFQS8_00200</name>
</gene>
<protein>
    <submittedName>
        <fullName evidence="1">Uncharacterized protein</fullName>
    </submittedName>
</protein>
<evidence type="ECO:0000313" key="2">
    <source>
        <dbReference type="Proteomes" id="UP001596492"/>
    </source>
</evidence>
<dbReference type="Proteomes" id="UP001596492">
    <property type="component" value="Unassembled WGS sequence"/>
</dbReference>